<keyword evidence="7" id="KW-1185">Reference proteome</keyword>
<dbReference type="SUPFAM" id="SSF69255">
    <property type="entry name" value="gp5 N-terminal domain-like"/>
    <property type="match status" value="1"/>
</dbReference>
<dbReference type="NCBIfam" id="TIGR03361">
    <property type="entry name" value="VI_Rhs_Vgr"/>
    <property type="match status" value="1"/>
</dbReference>
<dbReference type="InterPro" id="IPR006533">
    <property type="entry name" value="T6SS_Vgr_RhsGE"/>
</dbReference>
<organism evidence="6 7">
    <name type="scientific">Pseudoduganella armeniaca</name>
    <dbReference type="NCBI Taxonomy" id="2072590"/>
    <lineage>
        <taxon>Bacteria</taxon>
        <taxon>Pseudomonadati</taxon>
        <taxon>Pseudomonadota</taxon>
        <taxon>Betaproteobacteria</taxon>
        <taxon>Burkholderiales</taxon>
        <taxon>Oxalobacteraceae</taxon>
        <taxon>Telluria group</taxon>
        <taxon>Pseudoduganella</taxon>
    </lineage>
</organism>
<reference evidence="6 7" key="1">
    <citation type="submission" date="2018-03" db="EMBL/GenBank/DDBJ databases">
        <title>Massilia armeniaca sp. nov., isolated from desert soil.</title>
        <authorList>
            <person name="Huang H."/>
            <person name="Ren M."/>
        </authorList>
    </citation>
    <scope>NUCLEOTIDE SEQUENCE [LARGE SCALE GENOMIC DNA]</scope>
    <source>
        <strain evidence="6 7">ZMN-3</strain>
    </source>
</reference>
<feature type="domain" description="Putative type VI secretion system Rhs element associated Vgr" evidence="5">
    <location>
        <begin position="553"/>
        <end position="658"/>
    </location>
</feature>
<feature type="domain" description="DUF2345" evidence="4">
    <location>
        <begin position="682"/>
        <end position="826"/>
    </location>
</feature>
<dbReference type="InterPro" id="IPR037026">
    <property type="entry name" value="Vgr_OB-fold_dom_sf"/>
</dbReference>
<name>A0A2R4CDF5_9BURK</name>
<evidence type="ECO:0000259" key="3">
    <source>
        <dbReference type="Pfam" id="PF04717"/>
    </source>
</evidence>
<evidence type="ECO:0000259" key="4">
    <source>
        <dbReference type="Pfam" id="PF10106"/>
    </source>
</evidence>
<dbReference type="InterPro" id="IPR017847">
    <property type="entry name" value="T6SS_RhsGE_Vgr_subset"/>
</dbReference>
<dbReference type="Gene3D" id="3.55.50.10">
    <property type="entry name" value="Baseplate protein-like domains"/>
    <property type="match status" value="1"/>
</dbReference>
<dbReference type="InterPro" id="IPR018769">
    <property type="entry name" value="VgrG2_DUF2345"/>
</dbReference>
<dbReference type="AlphaFoldDB" id="A0A2R4CDF5"/>
<dbReference type="OrthoDB" id="1907165at2"/>
<evidence type="ECO:0000313" key="7">
    <source>
        <dbReference type="Proteomes" id="UP000240505"/>
    </source>
</evidence>
<gene>
    <name evidence="6" type="ORF">C9I28_19005</name>
</gene>
<feature type="domain" description="Gp5/Type VI secretion system Vgr protein OB-fold" evidence="3">
    <location>
        <begin position="474"/>
        <end position="523"/>
    </location>
</feature>
<dbReference type="KEGG" id="masz:C9I28_19005"/>
<dbReference type="Pfam" id="PF10106">
    <property type="entry name" value="DUF2345"/>
    <property type="match status" value="1"/>
</dbReference>
<dbReference type="Gene3D" id="2.40.50.230">
    <property type="entry name" value="Gp5 N-terminal domain"/>
    <property type="match status" value="1"/>
</dbReference>
<sequence>MSNLPATLESMLTGENRPIRLRLFDGSQVLDDVLLVKHVSGAETICGGIDYSLLCVALVAGMPLKRLMANPVELQFVTDRGGIRSVCGIVTAASEGGSDGGLATYQLRLRDALSMLDRDVHTRIFRNADEVAITETVLREWRQENPAVSLAFDFELRILKQYPAREFTMQYNESTGAFLRRLWKRRGIGWFYEPGAPTDFGSVNAPIHTLVLFDDAISLRPNAAGTVRFHRDAATERRDTVTGWHPVRHLTPGVVSRITTDYLCTAPMKSEDPAIHDQGKLGNQFSATLEEYFVDAPHVADSMQDYRALARLRMQRLEYESKYFEGEGSVRDLCVGQWNAIDGHPELDTHPEQEREFIVTALRVRAQNNLPHGTDARVARLFALNGWDQPDRSLDQASAERGVRYTNNFTCVRRGVPIVPSFDPRTDVPRAEPQSVFVVGPPGEEIHCDALGRVKVRFPGCREKDHPQGAGASDSERDSAWVRVASGWASAQYGAITLPRIGDEVICVFLGGDPDKPLIVGRVHDATKTPPSFSDVSRLPGDRYLSGIKSHEGRGQRYNQLRLDDTPGQISAQLESAHGHAQLNLGYLTHPRSNGAATPRGEGFELTTNDSGALRTAKSLLISAWKRLDASGNQLSSEEHVALMQDCLDLFKSLGQYAAEHQGLSLDPAGQSELKEDVAAAASSGKPTVSLTAPQGIAVTTPKTLVSYAGVNVDTVAQQHMQFTSGQRFNLNAGKGISLFSHMDGIAQIAHHGKFLMQSQHDDMQIDSAKDVKATAGKRFIVMAEEEVTLIVGGGAYLKLKGGNVELGGPGTLTVKTDGHHWNGPASASTEMPKFEAGDFSRIPRLLRPTDGKPVEGMKLHVERDGDTPLSGQSNGAGEGDTITSDQPQLLSAFFYTPRK</sequence>
<feature type="region of interest" description="Disordered" evidence="2">
    <location>
        <begin position="862"/>
        <end position="889"/>
    </location>
</feature>
<dbReference type="EMBL" id="CP028324">
    <property type="protein sequence ID" value="AVR97498.1"/>
    <property type="molecule type" value="Genomic_DNA"/>
</dbReference>
<dbReference type="Pfam" id="PF04717">
    <property type="entry name" value="Phage_base_V"/>
    <property type="match status" value="1"/>
</dbReference>
<accession>A0A2R4CDF5</accession>
<evidence type="ECO:0000313" key="6">
    <source>
        <dbReference type="EMBL" id="AVR97498.1"/>
    </source>
</evidence>
<dbReference type="InterPro" id="IPR028244">
    <property type="entry name" value="T6SS_Rhs_Vgr_dom"/>
</dbReference>
<dbReference type="SUPFAM" id="SSF69279">
    <property type="entry name" value="Phage tail proteins"/>
    <property type="match status" value="2"/>
</dbReference>
<proteinExistence type="inferred from homology"/>
<dbReference type="Proteomes" id="UP000240505">
    <property type="component" value="Chromosome"/>
</dbReference>
<dbReference type="Pfam" id="PF05954">
    <property type="entry name" value="Phage_GPD"/>
    <property type="match status" value="1"/>
</dbReference>
<comment type="similarity">
    <text evidence="1">Belongs to the VgrG protein family.</text>
</comment>
<dbReference type="InterPro" id="IPR006531">
    <property type="entry name" value="Gp5/Vgr_OB"/>
</dbReference>
<dbReference type="Gene3D" id="4.10.220.110">
    <property type="match status" value="1"/>
</dbReference>
<evidence type="ECO:0000256" key="2">
    <source>
        <dbReference type="SAM" id="MobiDB-lite"/>
    </source>
</evidence>
<evidence type="ECO:0000259" key="5">
    <source>
        <dbReference type="Pfam" id="PF13296"/>
    </source>
</evidence>
<dbReference type="Pfam" id="PF13296">
    <property type="entry name" value="T6SS_Vgr"/>
    <property type="match status" value="1"/>
</dbReference>
<protein>
    <submittedName>
        <fullName evidence="6">Type VI secretion system tip protein VgrG</fullName>
    </submittedName>
</protein>
<evidence type="ECO:0000256" key="1">
    <source>
        <dbReference type="ARBA" id="ARBA00005558"/>
    </source>
</evidence>
<dbReference type="NCBIfam" id="TIGR01646">
    <property type="entry name" value="vgr_GE"/>
    <property type="match status" value="1"/>
</dbReference>
<feature type="compositionally biased region" description="Polar residues" evidence="2">
    <location>
        <begin position="870"/>
        <end position="889"/>
    </location>
</feature>
<dbReference type="SUPFAM" id="SSF69349">
    <property type="entry name" value="Phage fibre proteins"/>
    <property type="match status" value="1"/>
</dbReference>
<dbReference type="Gene3D" id="2.30.110.50">
    <property type="match status" value="1"/>
</dbReference>